<evidence type="ECO:0000256" key="7">
    <source>
        <dbReference type="SAM" id="SignalP"/>
    </source>
</evidence>
<proteinExistence type="inferred from homology"/>
<dbReference type="InterPro" id="IPR050581">
    <property type="entry name" value="CRR_secretory_protein"/>
</dbReference>
<dbReference type="AlphaFoldDB" id="A0AA38ZCZ5"/>
<comment type="caution">
    <text evidence="9">The sequence shown here is derived from an EMBL/GenBank/DDBJ whole genome shotgun (WGS) entry which is preliminary data.</text>
</comment>
<dbReference type="PANTHER" id="PTHR32411:SF43">
    <property type="entry name" value="CYSTEINE-RICH REPEAT SECRETORY PROTEIN 38"/>
    <property type="match status" value="1"/>
</dbReference>
<dbReference type="GO" id="GO:0005576">
    <property type="term" value="C:extracellular region"/>
    <property type="evidence" value="ECO:0007669"/>
    <property type="project" value="UniProtKB-SubCell"/>
</dbReference>
<evidence type="ECO:0000256" key="4">
    <source>
        <dbReference type="ARBA" id="ARBA00022737"/>
    </source>
</evidence>
<organism evidence="9 10">
    <name type="scientific">Vitis rotundifolia</name>
    <name type="common">Muscadine grape</name>
    <dbReference type="NCBI Taxonomy" id="103349"/>
    <lineage>
        <taxon>Eukaryota</taxon>
        <taxon>Viridiplantae</taxon>
        <taxon>Streptophyta</taxon>
        <taxon>Embryophyta</taxon>
        <taxon>Tracheophyta</taxon>
        <taxon>Spermatophyta</taxon>
        <taxon>Magnoliopsida</taxon>
        <taxon>eudicotyledons</taxon>
        <taxon>Gunneridae</taxon>
        <taxon>Pentapetalae</taxon>
        <taxon>rosids</taxon>
        <taxon>Vitales</taxon>
        <taxon>Vitaceae</taxon>
        <taxon>Viteae</taxon>
        <taxon>Vitis</taxon>
    </lineage>
</organism>
<keyword evidence="6" id="KW-1133">Transmembrane helix</keyword>
<name>A0AA38ZCZ5_VITRO</name>
<dbReference type="Gene3D" id="3.30.430.20">
    <property type="entry name" value="Gnk2 domain, C-X8-C-X2-C motif"/>
    <property type="match status" value="6"/>
</dbReference>
<dbReference type="EMBL" id="JARBHA010000012">
    <property type="protein sequence ID" value="KAJ9686745.1"/>
    <property type="molecule type" value="Genomic_DNA"/>
</dbReference>
<sequence length="729" mass="80657">METKLYFFFFFFFAFICLSSAFPTYLKAVCPTTDLYSPNSTYQGNLQHLLSSLYSKAKYGTGFFNTSYGSFPDTVYGSFLCRGDVSADVCLDCVETSSREIIIRCPNQKGAITWYDECQLHYSSQSFFSVDADHPVFSLYNENNISNPDQFSRVLNEAMTSLVSQVAFDPSRHMFATKEVNITAYQTLYVLGQCTLDLSASSCYSCLLNSVAYLPACCDGKIGGRVLRASCNVRYELYLFYTRSAIAPTPSAIPHPTVRTTDEAQGQVYVHCDAATNYTSGSVYEKNLNLVLISLAASASITGFNMTTAGQDPDVAYGLIQCRPDISKGDCQTCSSTSAIEISQRCPNQREAFIQYDICSLHYSDWRFFSTVNSVPQRVLLNVHNVTNPVLFNDQLESLFENLSSHAASNPSLFAVGSTLYTGSTNVYGMMQCTRDLTENNCLGCLQDIRKYIPSDGSQGGQVISLSCSLRYEISPFFLLSPPPPPIRMPFSRFASFLCLLSFLLLLNIAVGVGPLCHFCTGSEKFIDNGPYETNLNKLMDSLQILAPPTGFGKASVGLNADQSNGLALCRPDVSNTDCKACITEASTEILKRCPDYKAAIIWYDNCLLKYSNMDFFGQVDHQKFCNFNEKNASNPASFNQKTRELLSRLAEEAFVAPNMYATGEVDLEESKKLYGLVQCTRDLSTIDCKQCLDDAVSEVPNCCDGREGGRVASGSCNIRYETYPFVKS</sequence>
<evidence type="ECO:0000256" key="5">
    <source>
        <dbReference type="ARBA" id="ARBA00038515"/>
    </source>
</evidence>
<keyword evidence="2" id="KW-0964">Secreted</keyword>
<evidence type="ECO:0000256" key="1">
    <source>
        <dbReference type="ARBA" id="ARBA00004613"/>
    </source>
</evidence>
<keyword evidence="6" id="KW-0472">Membrane</keyword>
<evidence type="ECO:0000256" key="6">
    <source>
        <dbReference type="SAM" id="Phobius"/>
    </source>
</evidence>
<feature type="domain" description="Gnk2-homologous" evidence="8">
    <location>
        <begin position="266"/>
        <end position="368"/>
    </location>
</feature>
<feature type="domain" description="Gnk2-homologous" evidence="8">
    <location>
        <begin position="133"/>
        <end position="240"/>
    </location>
</feature>
<dbReference type="InterPro" id="IPR038408">
    <property type="entry name" value="GNK2_sf"/>
</dbReference>
<keyword evidence="6" id="KW-0812">Transmembrane</keyword>
<evidence type="ECO:0000256" key="2">
    <source>
        <dbReference type="ARBA" id="ARBA00022525"/>
    </source>
</evidence>
<evidence type="ECO:0000313" key="9">
    <source>
        <dbReference type="EMBL" id="KAJ9686745.1"/>
    </source>
</evidence>
<feature type="transmembrane region" description="Helical" evidence="6">
    <location>
        <begin position="494"/>
        <end position="517"/>
    </location>
</feature>
<feature type="chain" id="PRO_5041246442" description="Gnk2-homologous domain-containing protein" evidence="7">
    <location>
        <begin position="22"/>
        <end position="729"/>
    </location>
</feature>
<feature type="domain" description="Gnk2-homologous" evidence="8">
    <location>
        <begin position="24"/>
        <end position="127"/>
    </location>
</feature>
<keyword evidence="3 7" id="KW-0732">Signal</keyword>
<dbReference type="PANTHER" id="PTHR32411">
    <property type="entry name" value="CYSTEINE-RICH REPEAT SECRETORY PROTEIN 38-RELATED"/>
    <property type="match status" value="1"/>
</dbReference>
<dbReference type="Proteomes" id="UP001168098">
    <property type="component" value="Unassembled WGS sequence"/>
</dbReference>
<evidence type="ECO:0000256" key="3">
    <source>
        <dbReference type="ARBA" id="ARBA00022729"/>
    </source>
</evidence>
<gene>
    <name evidence="9" type="ORF">PVL29_015544</name>
</gene>
<dbReference type="FunFam" id="3.30.430.20:FF:000003">
    <property type="entry name" value="Cysteine-rich RLK (RECEPTOR-like protein kinase) 10"/>
    <property type="match status" value="1"/>
</dbReference>
<dbReference type="FunFam" id="3.30.430.20:FF:000012">
    <property type="entry name" value="Cysteine-rich receptor-like protein kinase 25"/>
    <property type="match status" value="1"/>
</dbReference>
<comment type="subcellular location">
    <subcellularLocation>
        <location evidence="1">Secreted</location>
    </subcellularLocation>
</comment>
<dbReference type="FunFam" id="3.30.430.20:FF:000002">
    <property type="entry name" value="Cysteine-rich receptor-like protein kinase 10"/>
    <property type="match status" value="1"/>
</dbReference>
<keyword evidence="10" id="KW-1185">Reference proteome</keyword>
<dbReference type="InterPro" id="IPR002902">
    <property type="entry name" value="GNK2"/>
</dbReference>
<protein>
    <recommendedName>
        <fullName evidence="8">Gnk2-homologous domain-containing protein</fullName>
    </recommendedName>
</protein>
<keyword evidence="4" id="KW-0677">Repeat</keyword>
<reference evidence="9 10" key="1">
    <citation type="journal article" date="2023" name="BMC Biotechnol.">
        <title>Vitis rotundifolia cv Carlos genome sequencing.</title>
        <authorList>
            <person name="Huff M."/>
            <person name="Hulse-Kemp A."/>
            <person name="Scheffler B."/>
            <person name="Youngblood R."/>
            <person name="Simpson S."/>
            <person name="Babiker E."/>
            <person name="Staton M."/>
        </authorList>
    </citation>
    <scope>NUCLEOTIDE SEQUENCE [LARGE SCALE GENOMIC DNA]</scope>
    <source>
        <tissue evidence="9">Leaf</tissue>
    </source>
</reference>
<feature type="domain" description="Gnk2-homologous" evidence="8">
    <location>
        <begin position="621"/>
        <end position="726"/>
    </location>
</feature>
<dbReference type="PROSITE" id="PS51473">
    <property type="entry name" value="GNK2"/>
    <property type="match status" value="6"/>
</dbReference>
<evidence type="ECO:0000259" key="8">
    <source>
        <dbReference type="PROSITE" id="PS51473"/>
    </source>
</evidence>
<accession>A0AA38ZCZ5</accession>
<feature type="domain" description="Gnk2-homologous" evidence="8">
    <location>
        <begin position="514"/>
        <end position="616"/>
    </location>
</feature>
<feature type="domain" description="Gnk2-homologous" evidence="8">
    <location>
        <begin position="374"/>
        <end position="477"/>
    </location>
</feature>
<feature type="signal peptide" evidence="7">
    <location>
        <begin position="1"/>
        <end position="21"/>
    </location>
</feature>
<evidence type="ECO:0000313" key="10">
    <source>
        <dbReference type="Proteomes" id="UP001168098"/>
    </source>
</evidence>
<dbReference type="CDD" id="cd23509">
    <property type="entry name" value="Gnk2-like"/>
    <property type="match status" value="6"/>
</dbReference>
<dbReference type="Pfam" id="PF01657">
    <property type="entry name" value="Stress-antifung"/>
    <property type="match status" value="6"/>
</dbReference>
<comment type="similarity">
    <text evidence="5">Belongs to the cysteine-rich repeat secretory protein family.</text>
</comment>